<evidence type="ECO:0000256" key="1">
    <source>
        <dbReference type="SAM" id="MobiDB-lite"/>
    </source>
</evidence>
<dbReference type="AlphaFoldDB" id="A0A914W0P4"/>
<keyword evidence="2" id="KW-1185">Reference proteome</keyword>
<sequence>MAMCEPFPEGLFEEQEALRMPARRRDSSEFVDDEDTQNFQRQHGVRRRSTASSGKGSALHSAAEKLKEAKQKLKEKLSGEHHERVITDEELAKAAKKRDELKEKEKVAERRASDAAEKYDLLVQKHMLKKCHEADQQANVMNDGLYSNAVNNFNVARVAESH</sequence>
<name>A0A914W0P4_9BILA</name>
<organism evidence="2 3">
    <name type="scientific">Plectus sambesii</name>
    <dbReference type="NCBI Taxonomy" id="2011161"/>
    <lineage>
        <taxon>Eukaryota</taxon>
        <taxon>Metazoa</taxon>
        <taxon>Ecdysozoa</taxon>
        <taxon>Nematoda</taxon>
        <taxon>Chromadorea</taxon>
        <taxon>Plectida</taxon>
        <taxon>Plectina</taxon>
        <taxon>Plectoidea</taxon>
        <taxon>Plectidae</taxon>
        <taxon>Plectus</taxon>
    </lineage>
</organism>
<evidence type="ECO:0000313" key="3">
    <source>
        <dbReference type="WBParaSite" id="PSAMB.scaffold2793size21254.g19119.t1"/>
    </source>
</evidence>
<proteinExistence type="predicted"/>
<evidence type="ECO:0000313" key="2">
    <source>
        <dbReference type="Proteomes" id="UP000887566"/>
    </source>
</evidence>
<accession>A0A914W0P4</accession>
<feature type="compositionally biased region" description="Basic and acidic residues" evidence="1">
    <location>
        <begin position="62"/>
        <end position="84"/>
    </location>
</feature>
<dbReference type="Proteomes" id="UP000887566">
    <property type="component" value="Unplaced"/>
</dbReference>
<feature type="region of interest" description="Disordered" evidence="1">
    <location>
        <begin position="19"/>
        <end position="84"/>
    </location>
</feature>
<reference evidence="3" key="1">
    <citation type="submission" date="2022-11" db="UniProtKB">
        <authorList>
            <consortium name="WormBaseParasite"/>
        </authorList>
    </citation>
    <scope>IDENTIFICATION</scope>
</reference>
<protein>
    <submittedName>
        <fullName evidence="3">Uncharacterized protein</fullName>
    </submittedName>
</protein>
<dbReference type="WBParaSite" id="PSAMB.scaffold2793size21254.g19119.t1">
    <property type="protein sequence ID" value="PSAMB.scaffold2793size21254.g19119.t1"/>
    <property type="gene ID" value="PSAMB.scaffold2793size21254.g19119"/>
</dbReference>